<dbReference type="EMBL" id="JBJUIK010000005">
    <property type="protein sequence ID" value="KAL3527431.1"/>
    <property type="molecule type" value="Genomic_DNA"/>
</dbReference>
<sequence length="447" mass="50464">MIFSWRQRRANRRGGARKNEISEGNNCDLELTIPTHFRCPISLDLMKDPVTLSTGITYDRESIEQWIEAGNQTCPVTNQILKSFDQIPNHSIRKMIQDWCVEKKSYGVERIPTPRIPITPCEVSNICSKIVAATERNDAKKCQELVEKIKNLARESERNKKCIVENGVGFVLASSFEFFAAESSEKHEEFLRAILSTLTWMFPLGIEGQSKLGSTTSLRCIAWFLNGEDLSVRQHAIIVLKELLSNSLDDQYRSIVVDGLIGIEGVAENLFKILKVPIGPISTKSSLMVIYHMLQHERSEKLASRLVELGLVSLVLEMLVDGEKSTSEKALGVLESICNWEEGREKASKNALTMPLLVKKILRVSEMANEFAVSILWKLCKEIEDETAVIEALEVGAFQKLLVVLQVGCGGKTKEKITELLKLMNLYRNRLDCFDSSTGFKYVQRPY</sequence>
<dbReference type="CDD" id="cd16664">
    <property type="entry name" value="RING-Ubox_PUB"/>
    <property type="match status" value="1"/>
</dbReference>
<keyword evidence="9" id="KW-1185">Reference proteome</keyword>
<dbReference type="InterPro" id="IPR045210">
    <property type="entry name" value="RING-Ubox_PUB"/>
</dbReference>
<evidence type="ECO:0000256" key="3">
    <source>
        <dbReference type="ARBA" id="ARBA00022679"/>
    </source>
</evidence>
<accession>A0ABD3A6P3</accession>
<name>A0ABD3A6P3_9GENT</name>
<comment type="caution">
    <text evidence="8">The sequence shown here is derived from an EMBL/GenBank/DDBJ whole genome shotgun (WGS) entry which is preliminary data.</text>
</comment>
<dbReference type="InterPro" id="IPR013083">
    <property type="entry name" value="Znf_RING/FYVE/PHD"/>
</dbReference>
<dbReference type="InterPro" id="IPR003613">
    <property type="entry name" value="Ubox_domain"/>
</dbReference>
<feature type="compositionally biased region" description="Basic residues" evidence="6">
    <location>
        <begin position="1"/>
        <end position="16"/>
    </location>
</feature>
<dbReference type="SMART" id="SM00504">
    <property type="entry name" value="Ubox"/>
    <property type="match status" value="1"/>
</dbReference>
<evidence type="ECO:0000256" key="1">
    <source>
        <dbReference type="ARBA" id="ARBA00000900"/>
    </source>
</evidence>
<evidence type="ECO:0000259" key="7">
    <source>
        <dbReference type="PROSITE" id="PS51698"/>
    </source>
</evidence>
<feature type="domain" description="U-box" evidence="7">
    <location>
        <begin position="32"/>
        <end position="106"/>
    </location>
</feature>
<dbReference type="GO" id="GO:0006952">
    <property type="term" value="P:defense response"/>
    <property type="evidence" value="ECO:0007669"/>
    <property type="project" value="UniProtKB-ARBA"/>
</dbReference>
<dbReference type="Gene3D" id="3.30.40.10">
    <property type="entry name" value="Zinc/RING finger domain, C3HC4 (zinc finger)"/>
    <property type="match status" value="1"/>
</dbReference>
<dbReference type="PROSITE" id="PS51698">
    <property type="entry name" value="U_BOX"/>
    <property type="match status" value="1"/>
</dbReference>
<organism evidence="8 9">
    <name type="scientific">Cinchona calisaya</name>
    <dbReference type="NCBI Taxonomy" id="153742"/>
    <lineage>
        <taxon>Eukaryota</taxon>
        <taxon>Viridiplantae</taxon>
        <taxon>Streptophyta</taxon>
        <taxon>Embryophyta</taxon>
        <taxon>Tracheophyta</taxon>
        <taxon>Spermatophyta</taxon>
        <taxon>Magnoliopsida</taxon>
        <taxon>eudicotyledons</taxon>
        <taxon>Gunneridae</taxon>
        <taxon>Pentapetalae</taxon>
        <taxon>asterids</taxon>
        <taxon>lamiids</taxon>
        <taxon>Gentianales</taxon>
        <taxon>Rubiaceae</taxon>
        <taxon>Cinchonoideae</taxon>
        <taxon>Cinchoneae</taxon>
        <taxon>Cinchona</taxon>
    </lineage>
</organism>
<comment type="function">
    <text evidence="5">Functions as an E3 ubiquitin ligase.</text>
</comment>
<evidence type="ECO:0000313" key="8">
    <source>
        <dbReference type="EMBL" id="KAL3527431.1"/>
    </source>
</evidence>
<proteinExistence type="predicted"/>
<dbReference type="GO" id="GO:0016567">
    <property type="term" value="P:protein ubiquitination"/>
    <property type="evidence" value="ECO:0007669"/>
    <property type="project" value="UniProtKB-UniRule"/>
</dbReference>
<dbReference type="Proteomes" id="UP001630127">
    <property type="component" value="Unassembled WGS sequence"/>
</dbReference>
<keyword evidence="3 5" id="KW-0808">Transferase</keyword>
<dbReference type="InterPro" id="IPR058678">
    <property type="entry name" value="ARM_PUB"/>
</dbReference>
<gene>
    <name evidence="8" type="ORF">ACH5RR_012087</name>
</gene>
<comment type="catalytic activity">
    <reaction evidence="1 5">
        <text>S-ubiquitinyl-[E2 ubiquitin-conjugating enzyme]-L-cysteine + [acceptor protein]-L-lysine = [E2 ubiquitin-conjugating enzyme]-L-cysteine + N(6)-ubiquitinyl-[acceptor protein]-L-lysine.</text>
        <dbReference type="EC" id="2.3.2.27"/>
    </reaction>
</comment>
<dbReference type="GO" id="GO:0061630">
    <property type="term" value="F:ubiquitin protein ligase activity"/>
    <property type="evidence" value="ECO:0007669"/>
    <property type="project" value="UniProtKB-UniRule"/>
</dbReference>
<reference evidence="8 9" key="1">
    <citation type="submission" date="2024-11" db="EMBL/GenBank/DDBJ databases">
        <title>A near-complete genome assembly of Cinchona calisaya.</title>
        <authorList>
            <person name="Lian D.C."/>
            <person name="Zhao X.W."/>
            <person name="Wei L."/>
        </authorList>
    </citation>
    <scope>NUCLEOTIDE SEQUENCE [LARGE SCALE GENOMIC DNA]</scope>
    <source>
        <tissue evidence="8">Nenye</tissue>
    </source>
</reference>
<dbReference type="AlphaFoldDB" id="A0ABD3A6P3"/>
<evidence type="ECO:0000256" key="2">
    <source>
        <dbReference type="ARBA" id="ARBA00004906"/>
    </source>
</evidence>
<dbReference type="FunFam" id="3.30.40.10:FF:000437">
    <property type="entry name" value="RING-type E3 ubiquitin transferase"/>
    <property type="match status" value="1"/>
</dbReference>
<feature type="region of interest" description="Disordered" evidence="6">
    <location>
        <begin position="1"/>
        <end position="21"/>
    </location>
</feature>
<evidence type="ECO:0000256" key="4">
    <source>
        <dbReference type="ARBA" id="ARBA00022786"/>
    </source>
</evidence>
<dbReference type="Gene3D" id="1.25.10.10">
    <property type="entry name" value="Leucine-rich Repeat Variant"/>
    <property type="match status" value="1"/>
</dbReference>
<evidence type="ECO:0000256" key="5">
    <source>
        <dbReference type="RuleBase" id="RU369093"/>
    </source>
</evidence>
<protein>
    <recommendedName>
        <fullName evidence="5 7">U-box domain-containing protein</fullName>
        <ecNumber evidence="5">2.3.2.27</ecNumber>
    </recommendedName>
    <alternativeName>
        <fullName evidence="5">RING-type E3 ubiquitin transferase PUB</fullName>
    </alternativeName>
</protein>
<dbReference type="InterPro" id="IPR011989">
    <property type="entry name" value="ARM-like"/>
</dbReference>
<keyword evidence="4 5" id="KW-0833">Ubl conjugation pathway</keyword>
<dbReference type="EC" id="2.3.2.27" evidence="5"/>
<dbReference type="Pfam" id="PF25598">
    <property type="entry name" value="ARM_PUB"/>
    <property type="match status" value="1"/>
</dbReference>
<dbReference type="SUPFAM" id="SSF48371">
    <property type="entry name" value="ARM repeat"/>
    <property type="match status" value="1"/>
</dbReference>
<dbReference type="SUPFAM" id="SSF57850">
    <property type="entry name" value="RING/U-box"/>
    <property type="match status" value="1"/>
</dbReference>
<evidence type="ECO:0000256" key="6">
    <source>
        <dbReference type="SAM" id="MobiDB-lite"/>
    </source>
</evidence>
<evidence type="ECO:0000313" key="9">
    <source>
        <dbReference type="Proteomes" id="UP001630127"/>
    </source>
</evidence>
<dbReference type="PANTHER" id="PTHR22849:SF61">
    <property type="entry name" value="U-BOX DOMAIN-CONTAINING PROTEIN 21"/>
    <property type="match status" value="1"/>
</dbReference>
<comment type="pathway">
    <text evidence="2 5">Protein modification; protein ubiquitination.</text>
</comment>
<dbReference type="InterPro" id="IPR016024">
    <property type="entry name" value="ARM-type_fold"/>
</dbReference>
<dbReference type="PANTHER" id="PTHR22849">
    <property type="entry name" value="WDSAM1 PROTEIN"/>
    <property type="match status" value="1"/>
</dbReference>
<dbReference type="Pfam" id="PF04564">
    <property type="entry name" value="U-box"/>
    <property type="match status" value="1"/>
</dbReference>
<dbReference type="InterPro" id="IPR045185">
    <property type="entry name" value="PUB22/23/24-like"/>
</dbReference>